<evidence type="ECO:0008006" key="3">
    <source>
        <dbReference type="Google" id="ProtNLM"/>
    </source>
</evidence>
<evidence type="ECO:0000313" key="1">
    <source>
        <dbReference type="EMBL" id="MQS77105.1"/>
    </source>
</evidence>
<sequence length="578" mass="68425">MDIHTNLPFEVEFIVLNNKEEKDEDKSVLVETFSSDIYSDNQKIPVFTEYQYIKVSFRKKVSRNIHAQLYMNYFEFLSEENNTIKFDELQNSYMEIDNIATIHTHKHNITGIPLIPGYYQYYIKYENDIYYAQFQITPQNMTINVHKDMVNQIEDHSLGLARDFLRNQSAISNSKSDIIATTLDKGIFLLQKKYILTHALEAIYNSPITSFKNNYHKTKTNKSLKIDSKAQTLNNKNNIDLKNLSIQNSKVYAKNIMISLQNNENQYVLQSLNNYLQILKGSINQCELSIVDITQIIRELKYYKNNPLLLQKRESEIKNLNKIKTDLKILFSLINKYYNRRKERREKYVYVTNKIMKYPGYRDIFTINRYLNSKIEDNIQNLYSFKWKSSDTLYEYWSFIELIKTLQNIGFEVNKGWIFNSNNKKTVIPRIPDGTNVIFEKGKVKLDLIFNKPICKKVNKKENYWIRHKRNKPDLRLDIYNENSYVKTIILDAKYSPADKIWKQYKVVEQLNIYKNMIVSSQNPDYHVVKEVIALTPTSFNNGKVINIDKNFSVTIATFTPNLENVELVNRLKQLIFL</sequence>
<dbReference type="InterPro" id="IPR007505">
    <property type="entry name" value="PDDEXK_7"/>
</dbReference>
<dbReference type="AlphaFoldDB" id="A0A5P0ZSP0"/>
<name>A0A5P0ZSP0_9LACO</name>
<proteinExistence type="predicted"/>
<dbReference type="Proteomes" id="UP000414364">
    <property type="component" value="Unassembled WGS sequence"/>
</dbReference>
<reference evidence="1 2" key="1">
    <citation type="journal article" date="2019" name="Syst. Appl. Microbiol.">
        <title>Polyphasic characterization of two novel Lactobacillus spp. isolated from blown salami packages: Description of Lactobacillus halodurans sp. nov. and Lactobacillus salsicarnum sp. nov.</title>
        <authorList>
            <person name="Schuster J.A."/>
            <person name="Klingl A."/>
            <person name="Vogel R.F."/>
            <person name="Ehrmann M.A."/>
        </authorList>
    </citation>
    <scope>NUCLEOTIDE SEQUENCE [LARGE SCALE GENOMIC DNA]</scope>
    <source>
        <strain evidence="1 2">TMW 1.2172</strain>
    </source>
</reference>
<comment type="caution">
    <text evidence="1">The sequence shown here is derived from an EMBL/GenBank/DDBJ whole genome shotgun (WGS) entry which is preliminary data.</text>
</comment>
<dbReference type="RefSeq" id="WP_153386878.1">
    <property type="nucleotide sequence ID" value="NZ_VDFP01000065.1"/>
</dbReference>
<gene>
    <name evidence="1" type="ORF">FHL06_12320</name>
</gene>
<organism evidence="1 2">
    <name type="scientific">Companilactobacillus halodurans</name>
    <dbReference type="NCBI Taxonomy" id="2584183"/>
    <lineage>
        <taxon>Bacteria</taxon>
        <taxon>Bacillati</taxon>
        <taxon>Bacillota</taxon>
        <taxon>Bacilli</taxon>
        <taxon>Lactobacillales</taxon>
        <taxon>Lactobacillaceae</taxon>
        <taxon>Companilactobacillus</taxon>
    </lineage>
</organism>
<protein>
    <recommendedName>
        <fullName evidence="3">DUF2357 domain-containing protein</fullName>
    </recommendedName>
</protein>
<dbReference type="Pfam" id="PF04411">
    <property type="entry name" value="PDDEXK_7"/>
    <property type="match status" value="1"/>
</dbReference>
<accession>A0A5P0ZSP0</accession>
<evidence type="ECO:0000313" key="2">
    <source>
        <dbReference type="Proteomes" id="UP000414364"/>
    </source>
</evidence>
<dbReference type="EMBL" id="VDFP01000065">
    <property type="protein sequence ID" value="MQS77105.1"/>
    <property type="molecule type" value="Genomic_DNA"/>
</dbReference>